<gene>
    <name evidence="2" type="ORF">NBRC116591_27340</name>
</gene>
<keyword evidence="1" id="KW-1133">Transmembrane helix</keyword>
<evidence type="ECO:0000256" key="1">
    <source>
        <dbReference type="SAM" id="Phobius"/>
    </source>
</evidence>
<sequence>MSVEETEQKKLVVIRISGWINVLIFVVLLMTAKNNSAIHQFFTYITAAVCVIGTIALYGFWDKLFVHQRKEDADSYIKPYRFGSIIIIFGALYILGVKFLGV</sequence>
<evidence type="ECO:0008006" key="4">
    <source>
        <dbReference type="Google" id="ProtNLM"/>
    </source>
</evidence>
<feature type="transmembrane region" description="Helical" evidence="1">
    <location>
        <begin position="12"/>
        <end position="32"/>
    </location>
</feature>
<proteinExistence type="predicted"/>
<dbReference type="RefSeq" id="WP_233088145.1">
    <property type="nucleotide sequence ID" value="NZ_BAABWN010000009.1"/>
</dbReference>
<keyword evidence="1" id="KW-0472">Membrane</keyword>
<feature type="transmembrane region" description="Helical" evidence="1">
    <location>
        <begin position="38"/>
        <end position="61"/>
    </location>
</feature>
<evidence type="ECO:0000313" key="3">
    <source>
        <dbReference type="Proteomes" id="UP001465153"/>
    </source>
</evidence>
<protein>
    <recommendedName>
        <fullName evidence="4">DUF202 domain-containing protein</fullName>
    </recommendedName>
</protein>
<feature type="transmembrane region" description="Helical" evidence="1">
    <location>
        <begin position="82"/>
        <end position="101"/>
    </location>
</feature>
<accession>A0ABQ0ABI2</accession>
<evidence type="ECO:0000313" key="2">
    <source>
        <dbReference type="EMBL" id="GAA6168923.1"/>
    </source>
</evidence>
<keyword evidence="3" id="KW-1185">Reference proteome</keyword>
<dbReference type="EMBL" id="BAABWN010000009">
    <property type="protein sequence ID" value="GAA6168923.1"/>
    <property type="molecule type" value="Genomic_DNA"/>
</dbReference>
<reference evidence="2 3" key="1">
    <citation type="submission" date="2024-04" db="EMBL/GenBank/DDBJ databases">
        <title>Draft genome sequence of Sessilibacter corallicola NBRC 116591.</title>
        <authorList>
            <person name="Miyakawa T."/>
            <person name="Kusuya Y."/>
            <person name="Miura T."/>
        </authorList>
    </citation>
    <scope>NUCLEOTIDE SEQUENCE [LARGE SCALE GENOMIC DNA]</scope>
    <source>
        <strain evidence="2 3">KU-00831-HH</strain>
    </source>
</reference>
<organism evidence="2 3">
    <name type="scientific">Sessilibacter corallicola</name>
    <dbReference type="NCBI Taxonomy" id="2904075"/>
    <lineage>
        <taxon>Bacteria</taxon>
        <taxon>Pseudomonadati</taxon>
        <taxon>Pseudomonadota</taxon>
        <taxon>Gammaproteobacteria</taxon>
        <taxon>Cellvibrionales</taxon>
        <taxon>Cellvibrionaceae</taxon>
        <taxon>Sessilibacter</taxon>
    </lineage>
</organism>
<comment type="caution">
    <text evidence="2">The sequence shown here is derived from an EMBL/GenBank/DDBJ whole genome shotgun (WGS) entry which is preliminary data.</text>
</comment>
<dbReference type="Proteomes" id="UP001465153">
    <property type="component" value="Unassembled WGS sequence"/>
</dbReference>
<keyword evidence="1" id="KW-0812">Transmembrane</keyword>
<name>A0ABQ0ABI2_9GAMM</name>